<sequence>MLEEILLLYFGKSIDDKKALSVIDKYICKNFTEEAENIAKSLILKHYTSLSDQKKIYDLQYKDDGLKKIESVIDNLPSCCFVTIDSDKVAEISFVKTIKGYMYGDVVNYIDGIRDLIKGLKDTKFYLLLLKDRGTNDMDEGFDKFCSYISKDCLKVSAIIDITDTFRIELYEIKHTNILLS</sequence>
<dbReference type="Proteomes" id="UP000242881">
    <property type="component" value="Unassembled WGS sequence"/>
</dbReference>
<proteinExistence type="predicted"/>
<reference evidence="1 2" key="1">
    <citation type="submission" date="2018-01" db="EMBL/GenBank/DDBJ databases">
        <title>Metagenomic assembled genomes from two thermal pools in the Uzon Caldera, Kamchatka, Russia.</title>
        <authorList>
            <person name="Wilkins L."/>
            <person name="Ettinger C."/>
        </authorList>
    </citation>
    <scope>NUCLEOTIDE SEQUENCE [LARGE SCALE GENOMIC DNA]</scope>
    <source>
        <strain evidence="1">ZAV-05</strain>
    </source>
</reference>
<gene>
    <name evidence="1" type="ORF">C0187_04640</name>
</gene>
<name>A0A2J6WKT4_9BACT</name>
<protein>
    <submittedName>
        <fullName evidence="1">Uncharacterized protein</fullName>
    </submittedName>
</protein>
<dbReference type="RefSeq" id="WP_424604550.1">
    <property type="nucleotide sequence ID" value="NZ_JBNAVA010000001.1"/>
</dbReference>
<comment type="caution">
    <text evidence="1">The sequence shown here is derived from an EMBL/GenBank/DDBJ whole genome shotgun (WGS) entry which is preliminary data.</text>
</comment>
<dbReference type="EMBL" id="PNIN01000047">
    <property type="protein sequence ID" value="PMP71006.1"/>
    <property type="molecule type" value="Genomic_DNA"/>
</dbReference>
<evidence type="ECO:0000313" key="1">
    <source>
        <dbReference type="EMBL" id="PMP71006.1"/>
    </source>
</evidence>
<dbReference type="AlphaFoldDB" id="A0A2J6WKT4"/>
<evidence type="ECO:0000313" key="2">
    <source>
        <dbReference type="Proteomes" id="UP000242881"/>
    </source>
</evidence>
<accession>A0A2J6WKT4</accession>
<organism evidence="1 2">
    <name type="scientific">Calditerrivibrio nitroreducens</name>
    <dbReference type="NCBI Taxonomy" id="477976"/>
    <lineage>
        <taxon>Bacteria</taxon>
        <taxon>Pseudomonadati</taxon>
        <taxon>Deferribacterota</taxon>
        <taxon>Deferribacteres</taxon>
        <taxon>Deferribacterales</taxon>
        <taxon>Calditerrivibrionaceae</taxon>
    </lineage>
</organism>